<dbReference type="PANTHER" id="PTHR42886:SF29">
    <property type="entry name" value="PUMMELIG, ISOFORM A"/>
    <property type="match status" value="1"/>
</dbReference>
<evidence type="ECO:0000259" key="2">
    <source>
        <dbReference type="Pfam" id="PF00561"/>
    </source>
</evidence>
<dbReference type="GO" id="GO:0006654">
    <property type="term" value="P:phosphatidic acid biosynthetic process"/>
    <property type="evidence" value="ECO:0007669"/>
    <property type="project" value="TreeGrafter"/>
</dbReference>
<dbReference type="GO" id="GO:0042171">
    <property type="term" value="F:lysophosphatidic acid acyltransferase activity"/>
    <property type="evidence" value="ECO:0007669"/>
    <property type="project" value="TreeGrafter"/>
</dbReference>
<organism evidence="3 4">
    <name type="scientific">Halteria grandinella</name>
    <dbReference type="NCBI Taxonomy" id="5974"/>
    <lineage>
        <taxon>Eukaryota</taxon>
        <taxon>Sar</taxon>
        <taxon>Alveolata</taxon>
        <taxon>Ciliophora</taxon>
        <taxon>Intramacronucleata</taxon>
        <taxon>Spirotrichea</taxon>
        <taxon>Stichotrichia</taxon>
        <taxon>Sporadotrichida</taxon>
        <taxon>Halteriidae</taxon>
        <taxon>Halteria</taxon>
    </lineage>
</organism>
<dbReference type="EMBL" id="RRYP01010453">
    <property type="protein sequence ID" value="TNV78377.1"/>
    <property type="molecule type" value="Genomic_DNA"/>
</dbReference>
<name>A0A8J8T145_HALGN</name>
<dbReference type="InterPro" id="IPR029058">
    <property type="entry name" value="AB_hydrolase_fold"/>
</dbReference>
<dbReference type="Gene3D" id="3.40.50.1820">
    <property type="entry name" value="alpha/beta hydrolase"/>
    <property type="match status" value="1"/>
</dbReference>
<dbReference type="GO" id="GO:0055088">
    <property type="term" value="P:lipid homeostasis"/>
    <property type="evidence" value="ECO:0007669"/>
    <property type="project" value="TreeGrafter"/>
</dbReference>
<proteinExistence type="inferred from homology"/>
<evidence type="ECO:0000313" key="4">
    <source>
        <dbReference type="Proteomes" id="UP000785679"/>
    </source>
</evidence>
<dbReference type="PANTHER" id="PTHR42886">
    <property type="entry name" value="RE40534P-RELATED"/>
    <property type="match status" value="1"/>
</dbReference>
<dbReference type="Pfam" id="PF00561">
    <property type="entry name" value="Abhydrolase_1"/>
    <property type="match status" value="1"/>
</dbReference>
<reference evidence="3" key="1">
    <citation type="submission" date="2019-06" db="EMBL/GenBank/DDBJ databases">
        <authorList>
            <person name="Zheng W."/>
        </authorList>
    </citation>
    <scope>NUCLEOTIDE SEQUENCE</scope>
    <source>
        <strain evidence="3">QDHG01</strain>
    </source>
</reference>
<feature type="domain" description="AB hydrolase-1" evidence="2">
    <location>
        <begin position="10"/>
        <end position="122"/>
    </location>
</feature>
<accession>A0A8J8T145</accession>
<protein>
    <recommendedName>
        <fullName evidence="2">AB hydrolase-1 domain-containing protein</fullName>
    </recommendedName>
</protein>
<dbReference type="PRINTS" id="PR00111">
    <property type="entry name" value="ABHYDROLASE"/>
</dbReference>
<comment type="caution">
    <text evidence="3">The sequence shown here is derived from an EMBL/GenBank/DDBJ whole genome shotgun (WGS) entry which is preliminary data.</text>
</comment>
<dbReference type="AlphaFoldDB" id="A0A8J8T145"/>
<dbReference type="GO" id="GO:0052689">
    <property type="term" value="F:carboxylic ester hydrolase activity"/>
    <property type="evidence" value="ECO:0007669"/>
    <property type="project" value="TreeGrafter"/>
</dbReference>
<dbReference type="Proteomes" id="UP000785679">
    <property type="component" value="Unassembled WGS sequence"/>
</dbReference>
<evidence type="ECO:0000313" key="3">
    <source>
        <dbReference type="EMBL" id="TNV78377.1"/>
    </source>
</evidence>
<keyword evidence="4" id="KW-1185">Reference proteome</keyword>
<dbReference type="SUPFAM" id="SSF53474">
    <property type="entry name" value="alpha/beta-Hydrolases"/>
    <property type="match status" value="1"/>
</dbReference>
<comment type="similarity">
    <text evidence="1">Belongs to the peptidase S33 family. ABHD4/ABHD5 subfamily.</text>
</comment>
<evidence type="ECO:0000256" key="1">
    <source>
        <dbReference type="ARBA" id="ARBA00038097"/>
    </source>
</evidence>
<sequence length="336" mass="38560">MELGDRSKQVMVMMHGYGGSGIMFYKIMKPLAAHFHIFIVDIIGMGGSSRPAFTIKDSSEADTYLIQWFEAWRVKMDLTGFVLAGHSFGGYVSGLYACKYHQHVKKLLMLSPAGVTSYPEDYDYYAEIADRIQKQKRKVPKRWQVRCLLGCVGKCWGCCSPFSIMRCCGKCCVDKLMKNYIKNRFSSVPPEEMADYKVYLHQTLLRPGSTEHAIFVCFNHLMWAHHSLDKDDRLGGIPIPVSFYFGDRDWMWTEAGDLIVSKNPYKGTHSHVFVIENSDHHLYFDNPVQFAEKIIKDLSNLDELYPIQNGDNLQKVDVSLSQLQLKNKQIQEEPIL</sequence>
<dbReference type="InterPro" id="IPR000073">
    <property type="entry name" value="AB_hydrolase_1"/>
</dbReference>
<gene>
    <name evidence="3" type="ORF">FGO68_gene15548</name>
</gene>
<dbReference type="OrthoDB" id="430332at2759"/>